<dbReference type="Pfam" id="PF14748">
    <property type="entry name" value="P5CR_dimer"/>
    <property type="match status" value="1"/>
</dbReference>
<dbReference type="Gene3D" id="1.10.3730.10">
    <property type="entry name" value="ProC C-terminal domain-like"/>
    <property type="match status" value="1"/>
</dbReference>
<dbReference type="InterPro" id="IPR008927">
    <property type="entry name" value="6-PGluconate_DH-like_C_sf"/>
</dbReference>
<dbReference type="EMBL" id="MZXV01000055">
    <property type="protein sequence ID" value="PZV35872.1"/>
    <property type="molecule type" value="Genomic_DNA"/>
</dbReference>
<organism evidence="2 3">
    <name type="scientific">Mesorhizobium kowhaii</name>
    <dbReference type="NCBI Taxonomy" id="1300272"/>
    <lineage>
        <taxon>Bacteria</taxon>
        <taxon>Pseudomonadati</taxon>
        <taxon>Pseudomonadota</taxon>
        <taxon>Alphaproteobacteria</taxon>
        <taxon>Hyphomicrobiales</taxon>
        <taxon>Phyllobacteriaceae</taxon>
        <taxon>Mesorhizobium</taxon>
    </lineage>
</organism>
<dbReference type="AlphaFoldDB" id="A0A2W7BYL0"/>
<keyword evidence="3" id="KW-1185">Reference proteome</keyword>
<sequence length="97" mass="10462">MGTYFGILENAELWLTGNGVPSAQAHAYLRQLFAGLAHATSSSPHSSFSELRTEFSTKGGLNEQLFADFQKAGGTTALTNALTVALERMQGKVKREQ</sequence>
<dbReference type="RefSeq" id="WP_111546768.1">
    <property type="nucleotide sequence ID" value="NZ_MZXV01000055.1"/>
</dbReference>
<accession>A0A2W7BYL0</accession>
<evidence type="ECO:0000313" key="3">
    <source>
        <dbReference type="Proteomes" id="UP000248616"/>
    </source>
</evidence>
<proteinExistence type="predicted"/>
<evidence type="ECO:0000313" key="2">
    <source>
        <dbReference type="EMBL" id="PZV35872.1"/>
    </source>
</evidence>
<name>A0A2W7BYL0_9HYPH</name>
<evidence type="ECO:0000259" key="1">
    <source>
        <dbReference type="Pfam" id="PF14748"/>
    </source>
</evidence>
<dbReference type="SUPFAM" id="SSF48179">
    <property type="entry name" value="6-phosphogluconate dehydrogenase C-terminal domain-like"/>
    <property type="match status" value="1"/>
</dbReference>
<gene>
    <name evidence="2" type="ORF">B5V02_24935</name>
</gene>
<dbReference type="InterPro" id="IPR029036">
    <property type="entry name" value="P5CR_dimer"/>
</dbReference>
<reference evidence="3" key="1">
    <citation type="submission" date="2017-03" db="EMBL/GenBank/DDBJ databases">
        <authorList>
            <person name="Safronova V.I."/>
            <person name="Sazanova A.L."/>
            <person name="Chirak E.R."/>
        </authorList>
    </citation>
    <scope>NUCLEOTIDE SEQUENCE [LARGE SCALE GENOMIC DNA]</scope>
    <source>
        <strain evidence="3">Ach-343</strain>
    </source>
</reference>
<dbReference type="Proteomes" id="UP000248616">
    <property type="component" value="Unassembled WGS sequence"/>
</dbReference>
<dbReference type="OrthoDB" id="9805754at2"/>
<comment type="caution">
    <text evidence="2">The sequence shown here is derived from an EMBL/GenBank/DDBJ whole genome shotgun (WGS) entry which is preliminary data.</text>
</comment>
<protein>
    <recommendedName>
        <fullName evidence="1">Pyrroline-5-carboxylate reductase dimerisation domain-containing protein</fullName>
    </recommendedName>
</protein>
<feature type="domain" description="Pyrroline-5-carboxylate reductase dimerisation" evidence="1">
    <location>
        <begin position="7"/>
        <end position="90"/>
    </location>
</feature>